<sequence>MEKIEQTISSIEVAEMVGKEHKELLRDIRRYVHQMNQSNLALVDFFTESTYKDGKGETRPCYNITKKGCEFIAHKLTGIKGTEFTAKYINRFHDMEDAIKSGYNLSELSPELQAIFFHDKKIQIVEQRVDKLENTMNIDYAQQKQLKDFVSEVVVNALGGRAARAYTHKDENGVKIRPRVYSRLWHDFYDYFNINAYANLPRVRFDEALEYINRWQPPTNMQLEIGKINREVA</sequence>
<evidence type="ECO:0000259" key="1">
    <source>
        <dbReference type="Pfam" id="PF10552"/>
    </source>
</evidence>
<dbReference type="NCBIfam" id="TIGR02681">
    <property type="entry name" value="phage_pRha"/>
    <property type="match status" value="1"/>
</dbReference>
<name>A0A174JJL6_9FIRM</name>
<dbReference type="AlphaFoldDB" id="A0A174JJL6"/>
<dbReference type="Proteomes" id="UP000095544">
    <property type="component" value="Unassembled WGS sequence"/>
</dbReference>
<dbReference type="InterPro" id="IPR014054">
    <property type="entry name" value="Phage_regulatory_Rha"/>
</dbReference>
<dbReference type="InterPro" id="IPR018878">
    <property type="entry name" value="ORF6C_dom"/>
</dbReference>
<dbReference type="Pfam" id="PF10552">
    <property type="entry name" value="ORF6C"/>
    <property type="match status" value="1"/>
</dbReference>
<feature type="domain" description="ORF6C" evidence="1">
    <location>
        <begin position="111"/>
        <end position="225"/>
    </location>
</feature>
<gene>
    <name evidence="2" type="ORF">ERS852491_03972</name>
</gene>
<dbReference type="Pfam" id="PF09669">
    <property type="entry name" value="Phage_pRha"/>
    <property type="match status" value="1"/>
</dbReference>
<dbReference type="OrthoDB" id="9812611at2"/>
<dbReference type="RefSeq" id="WP_157355692.1">
    <property type="nucleotide sequence ID" value="NZ_CYZU01000048.1"/>
</dbReference>
<reference evidence="2 3" key="1">
    <citation type="submission" date="2015-09" db="EMBL/GenBank/DDBJ databases">
        <authorList>
            <consortium name="Pathogen Informatics"/>
        </authorList>
    </citation>
    <scope>NUCLEOTIDE SEQUENCE [LARGE SCALE GENOMIC DNA]</scope>
    <source>
        <strain evidence="2 3">2789STDY5834876</strain>
    </source>
</reference>
<proteinExistence type="predicted"/>
<dbReference type="EMBL" id="CYZU01000048">
    <property type="protein sequence ID" value="CUO99893.1"/>
    <property type="molecule type" value="Genomic_DNA"/>
</dbReference>
<protein>
    <submittedName>
        <fullName evidence="2">Uncharacterized phage-encoded protein</fullName>
    </submittedName>
</protein>
<accession>A0A174JJL6</accession>
<organism evidence="2 3">
    <name type="scientific">Faecalicatena contorta</name>
    <dbReference type="NCBI Taxonomy" id="39482"/>
    <lineage>
        <taxon>Bacteria</taxon>
        <taxon>Bacillati</taxon>
        <taxon>Bacillota</taxon>
        <taxon>Clostridia</taxon>
        <taxon>Lachnospirales</taxon>
        <taxon>Lachnospiraceae</taxon>
        <taxon>Faecalicatena</taxon>
    </lineage>
</organism>
<evidence type="ECO:0000313" key="3">
    <source>
        <dbReference type="Proteomes" id="UP000095544"/>
    </source>
</evidence>
<evidence type="ECO:0000313" key="2">
    <source>
        <dbReference type="EMBL" id="CUO99893.1"/>
    </source>
</evidence>
<dbReference type="STRING" id="39482.ERS852491_03972"/>